<dbReference type="GO" id="GO:0006353">
    <property type="term" value="P:DNA-templated transcription termination"/>
    <property type="evidence" value="ECO:0007669"/>
    <property type="project" value="UniProtKB-KW"/>
</dbReference>
<evidence type="ECO:0000256" key="2">
    <source>
        <dbReference type="ARBA" id="ARBA00022472"/>
    </source>
</evidence>
<comment type="caution">
    <text evidence="4">The sequence shown here is derived from an EMBL/GenBank/DDBJ whole genome shotgun (WGS) entry which is preliminary data.</text>
</comment>
<sequence>MVKHVERIKTPSNKKLGFSLGMKVLIKHIVPRGISSRILPSFEDVNFLQNHALISVAIRYLSVTATPQNSFTISYLINSCGLSPKSAKLASKRVHFETPEKPDSVMSFLKNQSFSPSQIAELITRAPKILDFAGCSDDEVLVTYKRFQWILVNDFPSVAAPNLAILRDCRVPESHIMSQFVNQPTIFAISHERFKRTVEQVKKLGVCPVKQTFLLALQALLQISESTKERKLNVYREWGWSDEEIALAFVKFPFCLMYSEHKIKATMDFISIQRA</sequence>
<dbReference type="STRING" id="93759.A0A1R3IX04"/>
<gene>
    <name evidence="4" type="ORF">COLO4_20782</name>
</gene>
<evidence type="ECO:0000313" key="5">
    <source>
        <dbReference type="Proteomes" id="UP000187203"/>
    </source>
</evidence>
<dbReference type="AlphaFoldDB" id="A0A1R3IX04"/>
<dbReference type="Pfam" id="PF02536">
    <property type="entry name" value="mTERF"/>
    <property type="match status" value="1"/>
</dbReference>
<dbReference type="InterPro" id="IPR038538">
    <property type="entry name" value="MTERF_sf"/>
</dbReference>
<dbReference type="Gene3D" id="1.25.70.10">
    <property type="entry name" value="Transcription termination factor 3, mitochondrial"/>
    <property type="match status" value="1"/>
</dbReference>
<dbReference type="InterPro" id="IPR003690">
    <property type="entry name" value="MTERF"/>
</dbReference>
<keyword evidence="5" id="KW-1185">Reference proteome</keyword>
<dbReference type="Proteomes" id="UP000187203">
    <property type="component" value="Unassembled WGS sequence"/>
</dbReference>
<dbReference type="OrthoDB" id="637682at2759"/>
<name>A0A1R3IX04_9ROSI</name>
<dbReference type="GO" id="GO:0003676">
    <property type="term" value="F:nucleic acid binding"/>
    <property type="evidence" value="ECO:0007669"/>
    <property type="project" value="InterPro"/>
</dbReference>
<keyword evidence="3" id="KW-0809">Transit peptide</keyword>
<accession>A0A1R3IX04</accession>
<keyword evidence="2" id="KW-0806">Transcription termination</keyword>
<organism evidence="4 5">
    <name type="scientific">Corchorus olitorius</name>
    <dbReference type="NCBI Taxonomy" id="93759"/>
    <lineage>
        <taxon>Eukaryota</taxon>
        <taxon>Viridiplantae</taxon>
        <taxon>Streptophyta</taxon>
        <taxon>Embryophyta</taxon>
        <taxon>Tracheophyta</taxon>
        <taxon>Spermatophyta</taxon>
        <taxon>Magnoliopsida</taxon>
        <taxon>eudicotyledons</taxon>
        <taxon>Gunneridae</taxon>
        <taxon>Pentapetalae</taxon>
        <taxon>rosids</taxon>
        <taxon>malvids</taxon>
        <taxon>Malvales</taxon>
        <taxon>Malvaceae</taxon>
        <taxon>Grewioideae</taxon>
        <taxon>Apeibeae</taxon>
        <taxon>Corchorus</taxon>
    </lineage>
</organism>
<dbReference type="PANTHER" id="PTHR13068">
    <property type="entry name" value="CGI-12 PROTEIN-RELATED"/>
    <property type="match status" value="1"/>
</dbReference>
<evidence type="ECO:0000256" key="1">
    <source>
        <dbReference type="ARBA" id="ARBA00007692"/>
    </source>
</evidence>
<keyword evidence="2" id="KW-0804">Transcription</keyword>
<reference evidence="5" key="1">
    <citation type="submission" date="2013-09" db="EMBL/GenBank/DDBJ databases">
        <title>Corchorus olitorius genome sequencing.</title>
        <authorList>
            <person name="Alam M."/>
            <person name="Haque M.S."/>
            <person name="Islam M.S."/>
            <person name="Emdad E.M."/>
            <person name="Islam M.M."/>
            <person name="Ahmed B."/>
            <person name="Halim A."/>
            <person name="Hossen Q.M.M."/>
            <person name="Hossain M.Z."/>
            <person name="Ahmed R."/>
            <person name="Khan M.M."/>
            <person name="Islam R."/>
            <person name="Rashid M.M."/>
            <person name="Khan S.A."/>
            <person name="Rahman M.S."/>
            <person name="Alam M."/>
            <person name="Yahiya A.S."/>
            <person name="Khan M.S."/>
            <person name="Azam M.S."/>
            <person name="Haque T."/>
            <person name="Lashkar M.Z.H."/>
            <person name="Akhand A.I."/>
            <person name="Morshed G."/>
            <person name="Roy S."/>
            <person name="Uddin K.S."/>
            <person name="Rabeya T."/>
            <person name="Hossain A.S."/>
            <person name="Chowdhury A."/>
            <person name="Snigdha A.R."/>
            <person name="Mortoza M.S."/>
            <person name="Matin S.A."/>
            <person name="Hoque S.M.E."/>
            <person name="Islam M.K."/>
            <person name="Roy D.K."/>
            <person name="Haider R."/>
            <person name="Moosa M.M."/>
            <person name="Elias S.M."/>
            <person name="Hasan A.M."/>
            <person name="Jahan S."/>
            <person name="Shafiuddin M."/>
            <person name="Mahmood N."/>
            <person name="Shommy N.S."/>
        </authorList>
    </citation>
    <scope>NUCLEOTIDE SEQUENCE [LARGE SCALE GENOMIC DNA]</scope>
    <source>
        <strain evidence="5">cv. O-4</strain>
    </source>
</reference>
<keyword evidence="2" id="KW-0805">Transcription regulation</keyword>
<comment type="similarity">
    <text evidence="1">Belongs to the mTERF family.</text>
</comment>
<dbReference type="PANTHER" id="PTHR13068:SF166">
    <property type="entry name" value="TRANSCRIPTION TERMINATION FACTOR MTERF15, MITOCHONDRIAL-LIKE"/>
    <property type="match status" value="1"/>
</dbReference>
<dbReference type="EMBL" id="AWUE01017412">
    <property type="protein sequence ID" value="OMO87117.1"/>
    <property type="molecule type" value="Genomic_DNA"/>
</dbReference>
<evidence type="ECO:0000256" key="3">
    <source>
        <dbReference type="ARBA" id="ARBA00022946"/>
    </source>
</evidence>
<evidence type="ECO:0000313" key="4">
    <source>
        <dbReference type="EMBL" id="OMO87117.1"/>
    </source>
</evidence>
<proteinExistence type="inferred from homology"/>
<protein>
    <submittedName>
        <fullName evidence="4">Mitochodrial transcription termination factor-related protein</fullName>
    </submittedName>
</protein>